<evidence type="ECO:0000256" key="6">
    <source>
        <dbReference type="ARBA" id="ARBA00022801"/>
    </source>
</evidence>
<dbReference type="AlphaFoldDB" id="W2TRS8"/>
<feature type="compositionally biased region" description="Polar residues" evidence="8">
    <location>
        <begin position="1000"/>
        <end position="1013"/>
    </location>
</feature>
<evidence type="ECO:0000256" key="3">
    <source>
        <dbReference type="ARBA" id="ARBA00022695"/>
    </source>
</evidence>
<dbReference type="FunFam" id="3.30.70.270:FF:000020">
    <property type="entry name" value="Transposon Tf2-6 polyprotein-like Protein"/>
    <property type="match status" value="1"/>
</dbReference>
<dbReference type="GO" id="GO:0004519">
    <property type="term" value="F:endonuclease activity"/>
    <property type="evidence" value="ECO:0007669"/>
    <property type="project" value="UniProtKB-KW"/>
</dbReference>
<keyword evidence="7" id="KW-0695">RNA-directed DNA polymerase</keyword>
<evidence type="ECO:0000259" key="9">
    <source>
        <dbReference type="PROSITE" id="PS50994"/>
    </source>
</evidence>
<evidence type="ECO:0000256" key="2">
    <source>
        <dbReference type="ARBA" id="ARBA00022679"/>
    </source>
</evidence>
<evidence type="ECO:0000313" key="11">
    <source>
        <dbReference type="Proteomes" id="UP000053676"/>
    </source>
</evidence>
<name>W2TRS8_NECAM</name>
<dbReference type="PANTHER" id="PTHR37984:SF5">
    <property type="entry name" value="PROTEIN NYNRIN-LIKE"/>
    <property type="match status" value="1"/>
</dbReference>
<dbReference type="PROSITE" id="PS50994">
    <property type="entry name" value="INTEGRASE"/>
    <property type="match status" value="1"/>
</dbReference>
<dbReference type="Pfam" id="PF00665">
    <property type="entry name" value="rve"/>
    <property type="match status" value="1"/>
</dbReference>
<dbReference type="GO" id="GO:0015074">
    <property type="term" value="P:DNA integration"/>
    <property type="evidence" value="ECO:0007669"/>
    <property type="project" value="InterPro"/>
</dbReference>
<dbReference type="GO" id="GO:0016787">
    <property type="term" value="F:hydrolase activity"/>
    <property type="evidence" value="ECO:0007669"/>
    <property type="project" value="UniProtKB-KW"/>
</dbReference>
<dbReference type="KEGG" id="nai:NECAME_17360"/>
<dbReference type="GO" id="GO:0003676">
    <property type="term" value="F:nucleic acid binding"/>
    <property type="evidence" value="ECO:0007669"/>
    <property type="project" value="InterPro"/>
</dbReference>
<sequence length="1093" mass="125144">MLETQVAFLGHVVDKEGVRMDPDKVNNIHQYPRPNNLPELRTFLGMTGYYRKFILRYAQTAKPLYELTSTKVKFEWNSQHERAFITLKELLTHAPVLAQPNIEKARNGSRPFIIYTDASKVGIGAVLAQEQDDGFLHPLYFASKPLSRAEQNYHVTDQEGLAVVYALKKFHYFIYGIPTILRTDHATLTSLFKRTNVSSRVLRWALEVQRYDLTIQHVKGSANSVADALSRGIASADQDSSTPTLEENEKVVCLITETWMDELREDDDFTSVIEAVESGKETEVRLPRHERKLNTKDFVIHNNQLKLIAEDGSLLLVVPRSKRREIFDEGHHVDLLEMGLTSRGTKYIVTVIDHFSKYLGAYPVPDKQADTIAEAIFSHWICDGGRWPECILSDRGGEFENAVVAALCEILQIKQEFTKGYCPRENGLTERVNGTIVRMLKKKTLIPTDWDRMLPAVVYAYNASPHSATSESPHFLVYGHDPKYPPTVIPREYLSPYMIDYDEYKTQFFNSLKLARDCITEHAEKYRNTMKHQYDKRWRTKKSQVFSPGDRVYMKVPAEKGKSHHPKLTVDWRGPYRVLEASSNSALITLIGANEEPVRIQFDHLVKVPPDIDDTPIKGRTLRGRRGRPKKLEKGRTASQVSSIRISRPALKLACNMIIFRGRRSSRTDPATVDFRCPGTYEHVGQKLICKQPGPLRDVVPNAPLPYLVLRSPFELGRAVTILQQTHLPETAVRDLLLDTTYITLSPTALSVAYSYLRKGCMHIGTYLRHVHQIGSIKHSPRHRDDPFDIDNIVRRATTSMPILTAWTAEAWGTLTEKKVIVLLPHGFSDYTRGFSFKTQRAYSYLTPRDIQEDWLEGELSAIVLFSSMTNDTVDDWIEPWCHIVTAIANGADLFCVPGPRDDGNWGFGVDLLRDLCEETVSQRPSLKTRIHILLPLSSEEGDSTPFNILGVRRTNVPRFYTPSCAKRFLNATVRYYALRIKLYPFIRTDRDQHPPGNCRNDTSGNSPSTSTDGPHGHYRERTPFNSRGTWYRSRGGFAYREERDRSRYIERREERVRARNDDIERRRSSYREVGEDGTWVPRKHHAGVSHPF</sequence>
<dbReference type="Pfam" id="PF17917">
    <property type="entry name" value="RT_RNaseH"/>
    <property type="match status" value="1"/>
</dbReference>
<dbReference type="Gene3D" id="3.30.420.10">
    <property type="entry name" value="Ribonuclease H-like superfamily/Ribonuclease H"/>
    <property type="match status" value="1"/>
</dbReference>
<keyword evidence="2" id="KW-0808">Transferase</keyword>
<dbReference type="InterPro" id="IPR041373">
    <property type="entry name" value="RT_RNaseH"/>
</dbReference>
<evidence type="ECO:0000256" key="7">
    <source>
        <dbReference type="ARBA" id="ARBA00022918"/>
    </source>
</evidence>
<dbReference type="Proteomes" id="UP000053676">
    <property type="component" value="Unassembled WGS sequence"/>
</dbReference>
<dbReference type="InterPro" id="IPR043502">
    <property type="entry name" value="DNA/RNA_pol_sf"/>
</dbReference>
<keyword evidence="5" id="KW-0255">Endonuclease</keyword>
<evidence type="ECO:0000256" key="4">
    <source>
        <dbReference type="ARBA" id="ARBA00022722"/>
    </source>
</evidence>
<keyword evidence="6" id="KW-0378">Hydrolase</keyword>
<dbReference type="InterPro" id="IPR036397">
    <property type="entry name" value="RNaseH_sf"/>
</dbReference>
<accession>W2TRS8</accession>
<dbReference type="CDD" id="cd09274">
    <property type="entry name" value="RNase_HI_RT_Ty3"/>
    <property type="match status" value="1"/>
</dbReference>
<dbReference type="OMA" id="TENANEY"/>
<protein>
    <recommendedName>
        <fullName evidence="1">RNA-directed DNA polymerase</fullName>
        <ecNumber evidence="1">2.7.7.49</ecNumber>
    </recommendedName>
</protein>
<evidence type="ECO:0000313" key="10">
    <source>
        <dbReference type="EMBL" id="ETN83732.1"/>
    </source>
</evidence>
<evidence type="ECO:0000256" key="5">
    <source>
        <dbReference type="ARBA" id="ARBA00022759"/>
    </source>
</evidence>
<feature type="region of interest" description="Disordered" evidence="8">
    <location>
        <begin position="992"/>
        <end position="1025"/>
    </location>
</feature>
<evidence type="ECO:0000256" key="8">
    <source>
        <dbReference type="SAM" id="MobiDB-lite"/>
    </source>
</evidence>
<dbReference type="InterPro" id="IPR043128">
    <property type="entry name" value="Rev_trsase/Diguanyl_cyclase"/>
</dbReference>
<dbReference type="InterPro" id="IPR050951">
    <property type="entry name" value="Retrovirus_Pol_polyprotein"/>
</dbReference>
<dbReference type="SUPFAM" id="SSF53098">
    <property type="entry name" value="Ribonuclease H-like"/>
    <property type="match status" value="1"/>
</dbReference>
<organism evidence="10 11">
    <name type="scientific">Necator americanus</name>
    <name type="common">Human hookworm</name>
    <dbReference type="NCBI Taxonomy" id="51031"/>
    <lineage>
        <taxon>Eukaryota</taxon>
        <taxon>Metazoa</taxon>
        <taxon>Ecdysozoa</taxon>
        <taxon>Nematoda</taxon>
        <taxon>Chromadorea</taxon>
        <taxon>Rhabditida</taxon>
        <taxon>Rhabditina</taxon>
        <taxon>Rhabditomorpha</taxon>
        <taxon>Strongyloidea</taxon>
        <taxon>Ancylostomatidae</taxon>
        <taxon>Bunostominae</taxon>
        <taxon>Necator</taxon>
    </lineage>
</organism>
<dbReference type="InterPro" id="IPR001584">
    <property type="entry name" value="Integrase_cat-core"/>
</dbReference>
<dbReference type="EMBL" id="KI658113">
    <property type="protein sequence ID" value="ETN83732.1"/>
    <property type="molecule type" value="Genomic_DNA"/>
</dbReference>
<reference evidence="11" key="1">
    <citation type="journal article" date="2014" name="Nat. Genet.">
        <title>Genome of the human hookworm Necator americanus.</title>
        <authorList>
            <person name="Tang Y.T."/>
            <person name="Gao X."/>
            <person name="Rosa B.A."/>
            <person name="Abubucker S."/>
            <person name="Hallsworth-Pepin K."/>
            <person name="Martin J."/>
            <person name="Tyagi R."/>
            <person name="Heizer E."/>
            <person name="Zhang X."/>
            <person name="Bhonagiri-Palsikar V."/>
            <person name="Minx P."/>
            <person name="Warren W.C."/>
            <person name="Wang Q."/>
            <person name="Zhan B."/>
            <person name="Hotez P.J."/>
            <person name="Sternberg P.W."/>
            <person name="Dougall A."/>
            <person name="Gaze S.T."/>
            <person name="Mulvenna J."/>
            <person name="Sotillo J."/>
            <person name="Ranganathan S."/>
            <person name="Rabelo E.M."/>
            <person name="Wilson R.K."/>
            <person name="Felgner P.L."/>
            <person name="Bethony J."/>
            <person name="Hawdon J.M."/>
            <person name="Gasser R.B."/>
            <person name="Loukas A."/>
            <person name="Mitreva M."/>
        </authorList>
    </citation>
    <scope>NUCLEOTIDE SEQUENCE [LARGE SCALE GENOMIC DNA]</scope>
</reference>
<dbReference type="Gene3D" id="3.30.70.270">
    <property type="match status" value="1"/>
</dbReference>
<evidence type="ECO:0000256" key="1">
    <source>
        <dbReference type="ARBA" id="ARBA00012493"/>
    </source>
</evidence>
<feature type="domain" description="Integrase catalytic" evidence="9">
    <location>
        <begin position="315"/>
        <end position="481"/>
    </location>
</feature>
<dbReference type="GO" id="GO:0003964">
    <property type="term" value="F:RNA-directed DNA polymerase activity"/>
    <property type="evidence" value="ECO:0007669"/>
    <property type="project" value="UniProtKB-KW"/>
</dbReference>
<dbReference type="FunFam" id="3.10.20.370:FF:000001">
    <property type="entry name" value="Retrovirus-related Pol polyprotein from transposon 17.6-like protein"/>
    <property type="match status" value="1"/>
</dbReference>
<dbReference type="EC" id="2.7.7.49" evidence="1"/>
<dbReference type="STRING" id="51031.W2TRS8"/>
<dbReference type="InterPro" id="IPR012337">
    <property type="entry name" value="RNaseH-like_sf"/>
</dbReference>
<keyword evidence="3" id="KW-0548">Nucleotidyltransferase</keyword>
<dbReference type="Gene3D" id="3.10.20.370">
    <property type="match status" value="1"/>
</dbReference>
<dbReference type="GO" id="GO:0042575">
    <property type="term" value="C:DNA polymerase complex"/>
    <property type="evidence" value="ECO:0007669"/>
    <property type="project" value="UniProtKB-ARBA"/>
</dbReference>
<keyword evidence="4" id="KW-0540">Nuclease</keyword>
<proteinExistence type="predicted"/>
<keyword evidence="11" id="KW-1185">Reference proteome</keyword>
<dbReference type="PANTHER" id="PTHR37984">
    <property type="entry name" value="PROTEIN CBG26694"/>
    <property type="match status" value="1"/>
</dbReference>
<gene>
    <name evidence="10" type="ORF">NECAME_17360</name>
</gene>
<dbReference type="OrthoDB" id="5839379at2759"/>
<dbReference type="SUPFAM" id="SSF56672">
    <property type="entry name" value="DNA/RNA polymerases"/>
    <property type="match status" value="1"/>
</dbReference>